<evidence type="ECO:0000256" key="1">
    <source>
        <dbReference type="ARBA" id="ARBA00005291"/>
    </source>
</evidence>
<dbReference type="AlphaFoldDB" id="A0A7C9R704"/>
<reference evidence="3 4" key="1">
    <citation type="submission" date="2020-02" db="EMBL/GenBank/DDBJ databases">
        <title>Genome sequence of the type strain CGMCC 1.15528 of Mesorhizobium zhangyense.</title>
        <authorList>
            <person name="Gao J."/>
            <person name="Sun J."/>
        </authorList>
    </citation>
    <scope>NUCLEOTIDE SEQUENCE [LARGE SCALE GENOMIC DNA]</scope>
    <source>
        <strain evidence="3 4">CGMCC 1.15528</strain>
    </source>
</reference>
<dbReference type="PANTHER" id="PTHR21017">
    <property type="entry name" value="NIPSNAP-RELATED"/>
    <property type="match status" value="1"/>
</dbReference>
<protein>
    <submittedName>
        <fullName evidence="3">NIPSNAP family protein</fullName>
    </submittedName>
</protein>
<dbReference type="SUPFAM" id="SSF54909">
    <property type="entry name" value="Dimeric alpha+beta barrel"/>
    <property type="match status" value="1"/>
</dbReference>
<dbReference type="Proteomes" id="UP000481252">
    <property type="component" value="Unassembled WGS sequence"/>
</dbReference>
<feature type="domain" description="NIPSNAP" evidence="2">
    <location>
        <begin position="14"/>
        <end position="111"/>
    </location>
</feature>
<dbReference type="EMBL" id="JAAKZG010000004">
    <property type="protein sequence ID" value="NGN41717.1"/>
    <property type="molecule type" value="Genomic_DNA"/>
</dbReference>
<proteinExistence type="inferred from homology"/>
<organism evidence="3 4">
    <name type="scientific">Mesorhizobium zhangyense</name>
    <dbReference type="NCBI Taxonomy" id="1776730"/>
    <lineage>
        <taxon>Bacteria</taxon>
        <taxon>Pseudomonadati</taxon>
        <taxon>Pseudomonadota</taxon>
        <taxon>Alphaproteobacteria</taxon>
        <taxon>Hyphomicrobiales</taxon>
        <taxon>Phyllobacteriaceae</taxon>
        <taxon>Mesorhizobium</taxon>
    </lineage>
</organism>
<dbReference type="InterPro" id="IPR051557">
    <property type="entry name" value="NipSnap_domain"/>
</dbReference>
<comment type="similarity">
    <text evidence="1">Belongs to the NipSnap family.</text>
</comment>
<dbReference type="InterPro" id="IPR011008">
    <property type="entry name" value="Dimeric_a/b-barrel"/>
</dbReference>
<evidence type="ECO:0000259" key="2">
    <source>
        <dbReference type="Pfam" id="PF07978"/>
    </source>
</evidence>
<comment type="caution">
    <text evidence="3">The sequence shown here is derived from an EMBL/GenBank/DDBJ whole genome shotgun (WGS) entry which is preliminary data.</text>
</comment>
<keyword evidence="4" id="KW-1185">Reference proteome</keyword>
<accession>A0A7C9R704</accession>
<dbReference type="PANTHER" id="PTHR21017:SF17">
    <property type="entry name" value="PROTEIN NIPSNAP"/>
    <property type="match status" value="1"/>
</dbReference>
<dbReference type="InterPro" id="IPR012577">
    <property type="entry name" value="NIPSNAP"/>
</dbReference>
<dbReference type="Gene3D" id="3.30.70.100">
    <property type="match status" value="1"/>
</dbReference>
<gene>
    <name evidence="3" type="ORF">G6N74_11610</name>
</gene>
<name>A0A7C9R704_9HYPH</name>
<evidence type="ECO:0000313" key="4">
    <source>
        <dbReference type="Proteomes" id="UP000481252"/>
    </source>
</evidence>
<dbReference type="Pfam" id="PF07978">
    <property type="entry name" value="NIPSNAP"/>
    <property type="match status" value="1"/>
</dbReference>
<sequence>MDRHEQGGSTVIIEKRTYTFHPGKVQEFLALYEAEGLALHTKYLPMIGYFVSDIGTLNQVVTMWGYKSMAERDELRAQLYADPAWIAFGPKTTPFIQKMETMILKPTSFSPIR</sequence>
<evidence type="ECO:0000313" key="3">
    <source>
        <dbReference type="EMBL" id="NGN41717.1"/>
    </source>
</evidence>